<evidence type="ECO:0000313" key="6">
    <source>
        <dbReference type="Proteomes" id="UP001497512"/>
    </source>
</evidence>
<keyword evidence="3 4" id="KW-0326">Glycosidase</keyword>
<keyword evidence="2 4" id="KW-0378">Hydrolase</keyword>
<evidence type="ECO:0008006" key="7">
    <source>
        <dbReference type="Google" id="ProtNLM"/>
    </source>
</evidence>
<dbReference type="EMBL" id="OZ019896">
    <property type="protein sequence ID" value="CAK9222948.1"/>
    <property type="molecule type" value="Genomic_DNA"/>
</dbReference>
<evidence type="ECO:0000256" key="3">
    <source>
        <dbReference type="ARBA" id="ARBA00023295"/>
    </source>
</evidence>
<reference evidence="5" key="1">
    <citation type="submission" date="2024-02" db="EMBL/GenBank/DDBJ databases">
        <authorList>
            <consortium name="ELIXIR-Norway"/>
            <consortium name="Elixir Norway"/>
        </authorList>
    </citation>
    <scope>NUCLEOTIDE SEQUENCE</scope>
</reference>
<evidence type="ECO:0000313" key="5">
    <source>
        <dbReference type="EMBL" id="CAK9222948.1"/>
    </source>
</evidence>
<dbReference type="Proteomes" id="UP001497512">
    <property type="component" value="Chromosome 4"/>
</dbReference>
<dbReference type="PANTHER" id="PTHR31339">
    <property type="entry name" value="PECTIN LYASE-RELATED"/>
    <property type="match status" value="1"/>
</dbReference>
<evidence type="ECO:0000256" key="1">
    <source>
        <dbReference type="ARBA" id="ARBA00008834"/>
    </source>
</evidence>
<dbReference type="InterPro" id="IPR011050">
    <property type="entry name" value="Pectin_lyase_fold/virulence"/>
</dbReference>
<evidence type="ECO:0000256" key="4">
    <source>
        <dbReference type="RuleBase" id="RU361169"/>
    </source>
</evidence>
<name>A0ABP0UJ97_9BRYO</name>
<evidence type="ECO:0000256" key="2">
    <source>
        <dbReference type="ARBA" id="ARBA00022801"/>
    </source>
</evidence>
<dbReference type="SMART" id="SM00710">
    <property type="entry name" value="PbH1"/>
    <property type="match status" value="6"/>
</dbReference>
<gene>
    <name evidence="5" type="ORF">CSSPTR1EN2_LOCUS16567</name>
</gene>
<organism evidence="5 6">
    <name type="scientific">Sphagnum troendelagicum</name>
    <dbReference type="NCBI Taxonomy" id="128251"/>
    <lineage>
        <taxon>Eukaryota</taxon>
        <taxon>Viridiplantae</taxon>
        <taxon>Streptophyta</taxon>
        <taxon>Embryophyta</taxon>
        <taxon>Bryophyta</taxon>
        <taxon>Sphagnophytina</taxon>
        <taxon>Sphagnopsida</taxon>
        <taxon>Sphagnales</taxon>
        <taxon>Sphagnaceae</taxon>
        <taxon>Sphagnum</taxon>
    </lineage>
</organism>
<dbReference type="InterPro" id="IPR012334">
    <property type="entry name" value="Pectin_lyas_fold"/>
</dbReference>
<dbReference type="PANTHER" id="PTHR31339:SF44">
    <property type="entry name" value="PECTIN LYASE-LIKE SUPERFAMILY PROTEIN"/>
    <property type="match status" value="1"/>
</dbReference>
<comment type="similarity">
    <text evidence="1 4">Belongs to the glycosyl hydrolase 28 family.</text>
</comment>
<sequence>MKVFSVRFSHRKAFCTSWLLAFLFLSYWQRIKKNEYAGGSRLVISSNHAEYVLNDNSYIAASSSFENNNLSQSLHSSTGSSTQRRRRHVFNLTEFGAVGDNKTVNTAAFEAAVAAVKAVEGDGGGQIIVGPGIWLTAPFNVTSHMTLFLCQDASIVGIQTESLWPLIPVLPSYGHGHEHPGPRYSSLIHGQYLNDFIITGENGSIDGQGAWWWRQHKLRKLKYTRGHLIELLWSSNIEISNVTLRNSPFWTVHPYDCTNVTIHGVTILAPLNAPNTDGIDPDSCRNVLVENCYISVGDNAVAIKSGWDVYGTQYARPCVNITIRNLFARSLISGGVSIGSEVAGGVEDVLVDGLHIWGSRSAVRIKTSTGRGGYVRNISYSNLTLNDVRVAIAIQTDSGEHPNSGFDPRALPQVSNISFNGIFGSKVRYPVIISGTQEVPITGIEIRNMNLSVTQNKNKKNIFQCSFLQGKVVGYIFPLPCKELVHEI</sequence>
<dbReference type="Gene3D" id="2.160.20.10">
    <property type="entry name" value="Single-stranded right-handed beta-helix, Pectin lyase-like"/>
    <property type="match status" value="1"/>
</dbReference>
<accession>A0ABP0UJ97</accession>
<keyword evidence="6" id="KW-1185">Reference proteome</keyword>
<dbReference type="InterPro" id="IPR000743">
    <property type="entry name" value="Glyco_hydro_28"/>
</dbReference>
<dbReference type="SUPFAM" id="SSF51126">
    <property type="entry name" value="Pectin lyase-like"/>
    <property type="match status" value="1"/>
</dbReference>
<dbReference type="Pfam" id="PF00295">
    <property type="entry name" value="Glyco_hydro_28"/>
    <property type="match status" value="1"/>
</dbReference>
<dbReference type="InterPro" id="IPR051801">
    <property type="entry name" value="GH28_Enzymes"/>
</dbReference>
<proteinExistence type="inferred from homology"/>
<protein>
    <recommendedName>
        <fullName evidence="7">Polygalacturonase</fullName>
    </recommendedName>
</protein>
<dbReference type="InterPro" id="IPR006626">
    <property type="entry name" value="PbH1"/>
</dbReference>